<accession>A0ABY8A2F9</accession>
<keyword evidence="2" id="KW-1185">Reference proteome</keyword>
<organism evidence="1 2">
    <name type="scientific">Streptomyces yunnanensis</name>
    <dbReference type="NCBI Taxonomy" id="156453"/>
    <lineage>
        <taxon>Bacteria</taxon>
        <taxon>Bacillati</taxon>
        <taxon>Actinomycetota</taxon>
        <taxon>Actinomycetes</taxon>
        <taxon>Kitasatosporales</taxon>
        <taxon>Streptomycetaceae</taxon>
        <taxon>Streptomyces</taxon>
    </lineage>
</organism>
<name>A0ABY8A2F9_9ACTN</name>
<proteinExistence type="predicted"/>
<evidence type="ECO:0000313" key="1">
    <source>
        <dbReference type="EMBL" id="WEB39145.1"/>
    </source>
</evidence>
<protein>
    <submittedName>
        <fullName evidence="1">Uncharacterized protein</fullName>
    </submittedName>
</protein>
<dbReference type="EMBL" id="CP095749">
    <property type="protein sequence ID" value="WEB39145.1"/>
    <property type="molecule type" value="Genomic_DNA"/>
</dbReference>
<sequence>MDAKPNTTPKPGCRPLDDAPYWAGETFTDSAAGVAIEVLSADGYGETVRVTKT</sequence>
<evidence type="ECO:0000313" key="2">
    <source>
        <dbReference type="Proteomes" id="UP001218629"/>
    </source>
</evidence>
<reference evidence="1 2" key="1">
    <citation type="submission" date="2022-03" db="EMBL/GenBank/DDBJ databases">
        <title>Streptomyces yunnanensis P86,complete genome.</title>
        <authorList>
            <person name="Chen S."/>
            <person name="Zhang Q."/>
        </authorList>
    </citation>
    <scope>NUCLEOTIDE SEQUENCE [LARGE SCALE GENOMIC DNA]</scope>
    <source>
        <strain evidence="1 2">P86</strain>
    </source>
</reference>
<dbReference type="Proteomes" id="UP001218629">
    <property type="component" value="Chromosome"/>
</dbReference>
<gene>
    <name evidence="1" type="ORF">MOV08_07485</name>
</gene>
<dbReference type="RefSeq" id="WP_275306776.1">
    <property type="nucleotide sequence ID" value="NZ_CP095749.1"/>
</dbReference>